<evidence type="ECO:0000256" key="1">
    <source>
        <dbReference type="ARBA" id="ARBA00004651"/>
    </source>
</evidence>
<feature type="transmembrane region" description="Helical" evidence="7">
    <location>
        <begin position="154"/>
        <end position="177"/>
    </location>
</feature>
<keyword evidence="10" id="KW-1185">Reference proteome</keyword>
<accession>A0A9X4M5D3</accession>
<feature type="transmembrane region" description="Helical" evidence="7">
    <location>
        <begin position="55"/>
        <end position="75"/>
    </location>
</feature>
<dbReference type="PANTHER" id="PTHR23513:SF11">
    <property type="entry name" value="STAPHYLOFERRIN A TRANSPORTER"/>
    <property type="match status" value="1"/>
</dbReference>
<sequence length="427" mass="46208">MAKRAMGWFNFNVDLPAFRSRNYRLYFAGQSLSMTGSFMTQVAVLWLIYKVTDSALLLGIAGFFGQLPVFLLAPVSGILADRYDRKYLMILLQIFGISISIALMVTSFLGWANFWVLLLLGTLGGVLKGLDVPIRHAFVTDIVNREEMNSAISLNYAFLNTARLLGPAMGGIAIASVGAGFCFLYDSVSYIAVLAALFAMRIAPRKIESHKKHPWQNLKEGFKYAYKVVPIRSLLLLLALASLINMSYATLLPIFSVQVFQGDAATMGFLTAASALGAVFACLYLSFRKGIQGLHRLIAFCPASLGIAMIVFSLSHVFWLSVAALTVVGFSSTLQVAASNTVIQHGVEESKRGRVMSFYTMCFMGMSPFGNLILGTSANAIGAQNTLIIGGAVCIVGSLLFVKFLPAIAAWVTAGVQEHHSVSAQAQ</sequence>
<dbReference type="EMBL" id="VBTY01000006">
    <property type="protein sequence ID" value="MDG3493189.1"/>
    <property type="molecule type" value="Genomic_DNA"/>
</dbReference>
<dbReference type="InterPro" id="IPR010290">
    <property type="entry name" value="TM_effector"/>
</dbReference>
<evidence type="ECO:0000256" key="4">
    <source>
        <dbReference type="ARBA" id="ARBA00022692"/>
    </source>
</evidence>
<dbReference type="RefSeq" id="WP_100228860.1">
    <property type="nucleotide sequence ID" value="NZ_VBTY01000006.1"/>
</dbReference>
<protein>
    <submittedName>
        <fullName evidence="9">MFS transporter</fullName>
    </submittedName>
</protein>
<dbReference type="Proteomes" id="UP001152872">
    <property type="component" value="Unassembled WGS sequence"/>
</dbReference>
<feature type="transmembrane region" description="Helical" evidence="7">
    <location>
        <begin position="87"/>
        <end position="108"/>
    </location>
</feature>
<dbReference type="InterPro" id="IPR036259">
    <property type="entry name" value="MFS_trans_sf"/>
</dbReference>
<keyword evidence="6 7" id="KW-0472">Membrane</keyword>
<evidence type="ECO:0000259" key="8">
    <source>
        <dbReference type="PROSITE" id="PS50850"/>
    </source>
</evidence>
<organism evidence="9 10">
    <name type="scientific">Pseudanabaena catenata USMAC16</name>
    <dbReference type="NCBI Taxonomy" id="1855837"/>
    <lineage>
        <taxon>Bacteria</taxon>
        <taxon>Bacillati</taxon>
        <taxon>Cyanobacteriota</taxon>
        <taxon>Cyanophyceae</taxon>
        <taxon>Pseudanabaenales</taxon>
        <taxon>Pseudanabaenaceae</taxon>
        <taxon>Pseudanabaena</taxon>
    </lineage>
</organism>
<evidence type="ECO:0000313" key="9">
    <source>
        <dbReference type="EMBL" id="MDG3493189.1"/>
    </source>
</evidence>
<feature type="transmembrane region" description="Helical" evidence="7">
    <location>
        <begin position="183"/>
        <end position="203"/>
    </location>
</feature>
<feature type="transmembrane region" description="Helical" evidence="7">
    <location>
        <begin position="387"/>
        <end position="412"/>
    </location>
</feature>
<name>A0A9X4M5D3_9CYAN</name>
<dbReference type="Pfam" id="PF05977">
    <property type="entry name" value="MFS_3"/>
    <property type="match status" value="1"/>
</dbReference>
<dbReference type="InterPro" id="IPR020846">
    <property type="entry name" value="MFS_dom"/>
</dbReference>
<feature type="transmembrane region" description="Helical" evidence="7">
    <location>
        <begin position="294"/>
        <end position="312"/>
    </location>
</feature>
<keyword evidence="4 7" id="KW-0812">Transmembrane</keyword>
<comment type="caution">
    <text evidence="9">The sequence shown here is derived from an EMBL/GenBank/DDBJ whole genome shotgun (WGS) entry which is preliminary data.</text>
</comment>
<feature type="domain" description="Major facilitator superfamily (MFS) profile" evidence="8">
    <location>
        <begin position="1"/>
        <end position="409"/>
    </location>
</feature>
<evidence type="ECO:0000313" key="10">
    <source>
        <dbReference type="Proteomes" id="UP001152872"/>
    </source>
</evidence>
<keyword evidence="5 7" id="KW-1133">Transmembrane helix</keyword>
<evidence type="ECO:0000256" key="5">
    <source>
        <dbReference type="ARBA" id="ARBA00022989"/>
    </source>
</evidence>
<feature type="transmembrane region" description="Helical" evidence="7">
    <location>
        <begin position="25"/>
        <end position="49"/>
    </location>
</feature>
<dbReference type="AlphaFoldDB" id="A0A9X4M5D3"/>
<evidence type="ECO:0000256" key="6">
    <source>
        <dbReference type="ARBA" id="ARBA00023136"/>
    </source>
</evidence>
<feature type="transmembrane region" description="Helical" evidence="7">
    <location>
        <begin position="264"/>
        <end position="287"/>
    </location>
</feature>
<evidence type="ECO:0000256" key="2">
    <source>
        <dbReference type="ARBA" id="ARBA00022448"/>
    </source>
</evidence>
<dbReference type="CDD" id="cd06173">
    <property type="entry name" value="MFS_MefA_like"/>
    <property type="match status" value="1"/>
</dbReference>
<reference evidence="9" key="1">
    <citation type="submission" date="2019-05" db="EMBL/GenBank/DDBJ databases">
        <title>Whole genome sequencing of Pseudanabaena catenata USMAC16.</title>
        <authorList>
            <person name="Khan Z."/>
            <person name="Omar W.M."/>
            <person name="Convey P."/>
            <person name="Merican F."/>
            <person name="Najimudin N."/>
        </authorList>
    </citation>
    <scope>NUCLEOTIDE SEQUENCE</scope>
    <source>
        <strain evidence="9">USMAC16</strain>
    </source>
</reference>
<dbReference type="PROSITE" id="PS50850">
    <property type="entry name" value="MFS"/>
    <property type="match status" value="1"/>
</dbReference>
<evidence type="ECO:0000256" key="3">
    <source>
        <dbReference type="ARBA" id="ARBA00022475"/>
    </source>
</evidence>
<keyword evidence="2" id="KW-0813">Transport</keyword>
<dbReference type="PANTHER" id="PTHR23513">
    <property type="entry name" value="INTEGRAL MEMBRANE EFFLUX PROTEIN-RELATED"/>
    <property type="match status" value="1"/>
</dbReference>
<comment type="subcellular location">
    <subcellularLocation>
        <location evidence="1">Cell membrane</location>
        <topology evidence="1">Multi-pass membrane protein</topology>
    </subcellularLocation>
</comment>
<feature type="transmembrane region" description="Helical" evidence="7">
    <location>
        <begin position="224"/>
        <end position="244"/>
    </location>
</feature>
<feature type="transmembrane region" description="Helical" evidence="7">
    <location>
        <begin position="358"/>
        <end position="381"/>
    </location>
</feature>
<dbReference type="GO" id="GO:0022857">
    <property type="term" value="F:transmembrane transporter activity"/>
    <property type="evidence" value="ECO:0007669"/>
    <property type="project" value="InterPro"/>
</dbReference>
<dbReference type="GO" id="GO:0005886">
    <property type="term" value="C:plasma membrane"/>
    <property type="evidence" value="ECO:0007669"/>
    <property type="project" value="UniProtKB-SubCell"/>
</dbReference>
<evidence type="ECO:0000256" key="7">
    <source>
        <dbReference type="SAM" id="Phobius"/>
    </source>
</evidence>
<gene>
    <name evidence="9" type="ORF">FEV09_01315</name>
</gene>
<proteinExistence type="predicted"/>
<dbReference type="Gene3D" id="1.20.1250.20">
    <property type="entry name" value="MFS general substrate transporter like domains"/>
    <property type="match status" value="1"/>
</dbReference>
<dbReference type="SUPFAM" id="SSF103473">
    <property type="entry name" value="MFS general substrate transporter"/>
    <property type="match status" value="1"/>
</dbReference>
<keyword evidence="3" id="KW-1003">Cell membrane</keyword>
<feature type="transmembrane region" description="Helical" evidence="7">
    <location>
        <begin position="114"/>
        <end position="134"/>
    </location>
</feature>